<proteinExistence type="predicted"/>
<dbReference type="PANTHER" id="PTHR47473">
    <property type="entry name" value="BTA1P"/>
    <property type="match status" value="1"/>
</dbReference>
<dbReference type="InterPro" id="IPR021829">
    <property type="entry name" value="DUF3419"/>
</dbReference>
<name>A0A1M7Z447_9BACT</name>
<evidence type="ECO:0000313" key="2">
    <source>
        <dbReference type="Proteomes" id="UP000184609"/>
    </source>
</evidence>
<organism evidence="1 2">
    <name type="scientific">Algoriphagus zhangzhouensis</name>
    <dbReference type="NCBI Taxonomy" id="1073327"/>
    <lineage>
        <taxon>Bacteria</taxon>
        <taxon>Pseudomonadati</taxon>
        <taxon>Bacteroidota</taxon>
        <taxon>Cytophagia</taxon>
        <taxon>Cytophagales</taxon>
        <taxon>Cyclobacteriaceae</taxon>
        <taxon>Algoriphagus</taxon>
    </lineage>
</organism>
<dbReference type="Pfam" id="PF11899">
    <property type="entry name" value="DUF3419"/>
    <property type="match status" value="1"/>
</dbReference>
<protein>
    <submittedName>
        <fullName evidence="1">S-adenosylmethionine-diacylglycerol 3-amino-3-carboxypropyl transferase</fullName>
    </submittedName>
</protein>
<sequence>MKNAEQVQLSKLVFTHNWEDPRSDELALNIQADSSLFTITSGGCNVLGFLLKDPKKIYSVDINLAQSYVLELKIAGFKALSFEEFCVFSGLEKNGNRELIFEKVGNHLSPDALTFWKANQTIISQGFLMAGKYERFVIFAGKFLNFLQGKKMVVGLFDPKSKKQQQEYFDNVWNTRRFKYLFKILFNKWILAKRGLVADYFHFDDGSSSFSESFYKRSKIVFRDLPIEGNYFLSLYLLGKYRNRNEVPEYLKKSNFEIIKSRVDRVKIVTQDAQSFLNGLPDRSIDCFALSNICELMSEEETSRLFRAVLHTANPHARVIFRNLMIPREVPEELKNSIVKDDLLSEEIFKMDRSFVYGKVSAYSILK</sequence>
<accession>A0A1M7Z447</accession>
<evidence type="ECO:0000313" key="1">
    <source>
        <dbReference type="EMBL" id="SHO59550.1"/>
    </source>
</evidence>
<keyword evidence="1" id="KW-0808">Transferase</keyword>
<reference evidence="2" key="1">
    <citation type="submission" date="2016-12" db="EMBL/GenBank/DDBJ databases">
        <authorList>
            <person name="Varghese N."/>
            <person name="Submissions S."/>
        </authorList>
    </citation>
    <scope>NUCLEOTIDE SEQUENCE [LARGE SCALE GENOMIC DNA]</scope>
    <source>
        <strain evidence="2">DSM 25035</strain>
    </source>
</reference>
<gene>
    <name evidence="1" type="ORF">SAMN04488108_0188</name>
</gene>
<dbReference type="STRING" id="1073327.SAMN04488108_0188"/>
<dbReference type="RefSeq" id="WP_073569880.1">
    <property type="nucleotide sequence ID" value="NZ_FRXN01000001.1"/>
</dbReference>
<dbReference type="PANTHER" id="PTHR47473:SF1">
    <property type="entry name" value="METHYLTRANSFERASE DOMAIN-CONTAINING PROTEIN"/>
    <property type="match status" value="1"/>
</dbReference>
<dbReference type="GO" id="GO:0016740">
    <property type="term" value="F:transferase activity"/>
    <property type="evidence" value="ECO:0007669"/>
    <property type="project" value="UniProtKB-KW"/>
</dbReference>
<dbReference type="EMBL" id="FRXN01000001">
    <property type="protein sequence ID" value="SHO59550.1"/>
    <property type="molecule type" value="Genomic_DNA"/>
</dbReference>
<dbReference type="Proteomes" id="UP000184609">
    <property type="component" value="Unassembled WGS sequence"/>
</dbReference>
<dbReference type="OrthoDB" id="1522784at2"/>
<keyword evidence="2" id="KW-1185">Reference proteome</keyword>
<dbReference type="AlphaFoldDB" id="A0A1M7Z447"/>